<name>A0A9Q3GM61_9BASI</name>
<reference evidence="2" key="1">
    <citation type="submission" date="2021-03" db="EMBL/GenBank/DDBJ databases">
        <title>Draft genome sequence of rust myrtle Austropuccinia psidii MF-1, a brazilian biotype.</title>
        <authorList>
            <person name="Quecine M.C."/>
            <person name="Pachon D.M.R."/>
            <person name="Bonatelli M.L."/>
            <person name="Correr F.H."/>
            <person name="Franceschini L.M."/>
            <person name="Leite T.F."/>
            <person name="Margarido G.R.A."/>
            <person name="Almeida C.A."/>
            <person name="Ferrarezi J.A."/>
            <person name="Labate C.A."/>
        </authorList>
    </citation>
    <scope>NUCLEOTIDE SEQUENCE</scope>
    <source>
        <strain evidence="2">MF-1</strain>
    </source>
</reference>
<comment type="caution">
    <text evidence="2">The sequence shown here is derived from an EMBL/GenBank/DDBJ whole genome shotgun (WGS) entry which is preliminary data.</text>
</comment>
<dbReference type="Proteomes" id="UP000765509">
    <property type="component" value="Unassembled WGS sequence"/>
</dbReference>
<feature type="compositionally biased region" description="Polar residues" evidence="1">
    <location>
        <begin position="8"/>
        <end position="27"/>
    </location>
</feature>
<organism evidence="2 3">
    <name type="scientific">Austropuccinia psidii MF-1</name>
    <dbReference type="NCBI Taxonomy" id="1389203"/>
    <lineage>
        <taxon>Eukaryota</taxon>
        <taxon>Fungi</taxon>
        <taxon>Dikarya</taxon>
        <taxon>Basidiomycota</taxon>
        <taxon>Pucciniomycotina</taxon>
        <taxon>Pucciniomycetes</taxon>
        <taxon>Pucciniales</taxon>
        <taxon>Sphaerophragmiaceae</taxon>
        <taxon>Austropuccinia</taxon>
    </lineage>
</organism>
<protein>
    <submittedName>
        <fullName evidence="2">Uncharacterized protein</fullName>
    </submittedName>
</protein>
<proteinExistence type="predicted"/>
<gene>
    <name evidence="2" type="ORF">O181_012373</name>
</gene>
<keyword evidence="3" id="KW-1185">Reference proteome</keyword>
<accession>A0A9Q3GM61</accession>
<feature type="region of interest" description="Disordered" evidence="1">
    <location>
        <begin position="84"/>
        <end position="109"/>
    </location>
</feature>
<evidence type="ECO:0000256" key="1">
    <source>
        <dbReference type="SAM" id="MobiDB-lite"/>
    </source>
</evidence>
<feature type="region of interest" description="Disordered" evidence="1">
    <location>
        <begin position="1"/>
        <end position="27"/>
    </location>
</feature>
<sequence>MKRFPSSRAENTTISLSGHLQSQPEGSQQFLQHKEYQILAYLWKNCINSYLAVRKFLGHPNTLKLPNGWHPLMEKKNMIHLESEWRKINPPPPKQVSKTSQRPAAAIPT</sequence>
<dbReference type="EMBL" id="AVOT02003158">
    <property type="protein sequence ID" value="MBW0472658.1"/>
    <property type="molecule type" value="Genomic_DNA"/>
</dbReference>
<evidence type="ECO:0000313" key="2">
    <source>
        <dbReference type="EMBL" id="MBW0472658.1"/>
    </source>
</evidence>
<dbReference type="AlphaFoldDB" id="A0A9Q3GM61"/>
<evidence type="ECO:0000313" key="3">
    <source>
        <dbReference type="Proteomes" id="UP000765509"/>
    </source>
</evidence>